<evidence type="ECO:0000256" key="3">
    <source>
        <dbReference type="ARBA" id="ARBA00022840"/>
    </source>
</evidence>
<evidence type="ECO:0000259" key="7">
    <source>
        <dbReference type="PROSITE" id="PS50110"/>
    </source>
</evidence>
<dbReference type="SUPFAM" id="SSF52540">
    <property type="entry name" value="P-loop containing nucleoside triphosphate hydrolases"/>
    <property type="match status" value="1"/>
</dbReference>
<dbReference type="InterPro" id="IPR027417">
    <property type="entry name" value="P-loop_NTPase"/>
</dbReference>
<dbReference type="GO" id="GO:0000160">
    <property type="term" value="P:phosphorelay signal transduction system"/>
    <property type="evidence" value="ECO:0007669"/>
    <property type="project" value="InterPro"/>
</dbReference>
<dbReference type="InterPro" id="IPR001789">
    <property type="entry name" value="Sig_transdc_resp-reg_receiver"/>
</dbReference>
<gene>
    <name evidence="8" type="ORF">METZ01_LOCUS28133</name>
</gene>
<dbReference type="Pfam" id="PF00072">
    <property type="entry name" value="Response_reg"/>
    <property type="match status" value="1"/>
</dbReference>
<feature type="domain" description="Response regulatory" evidence="7">
    <location>
        <begin position="1"/>
        <end position="114"/>
    </location>
</feature>
<proteinExistence type="predicted"/>
<dbReference type="GO" id="GO:0006355">
    <property type="term" value="P:regulation of DNA-templated transcription"/>
    <property type="evidence" value="ECO:0007669"/>
    <property type="project" value="InterPro"/>
</dbReference>
<dbReference type="InterPro" id="IPR002078">
    <property type="entry name" value="Sigma_54_int"/>
</dbReference>
<keyword evidence="2" id="KW-0547">Nucleotide-binding</keyword>
<accession>A0A381QA50</accession>
<dbReference type="GO" id="GO:0005524">
    <property type="term" value="F:ATP binding"/>
    <property type="evidence" value="ECO:0007669"/>
    <property type="project" value="UniProtKB-KW"/>
</dbReference>
<dbReference type="Pfam" id="PF02954">
    <property type="entry name" value="HTH_8"/>
    <property type="match status" value="1"/>
</dbReference>
<evidence type="ECO:0000313" key="8">
    <source>
        <dbReference type="EMBL" id="SUZ75279.1"/>
    </source>
</evidence>
<evidence type="ECO:0000256" key="1">
    <source>
        <dbReference type="ARBA" id="ARBA00022553"/>
    </source>
</evidence>
<name>A0A381QA50_9ZZZZ</name>
<evidence type="ECO:0000256" key="5">
    <source>
        <dbReference type="ARBA" id="ARBA00023163"/>
    </source>
</evidence>
<dbReference type="SUPFAM" id="SSF52172">
    <property type="entry name" value="CheY-like"/>
    <property type="match status" value="1"/>
</dbReference>
<dbReference type="FunFam" id="3.40.50.2300:FF:000018">
    <property type="entry name" value="DNA-binding transcriptional regulator NtrC"/>
    <property type="match status" value="1"/>
</dbReference>
<dbReference type="Pfam" id="PF25601">
    <property type="entry name" value="AAA_lid_14"/>
    <property type="match status" value="1"/>
</dbReference>
<dbReference type="SMART" id="SM00448">
    <property type="entry name" value="REC"/>
    <property type="match status" value="1"/>
</dbReference>
<feature type="domain" description="Sigma-54 factor interaction" evidence="6">
    <location>
        <begin position="266"/>
        <end position="329"/>
    </location>
</feature>
<dbReference type="SUPFAM" id="SSF46689">
    <property type="entry name" value="Homeodomain-like"/>
    <property type="match status" value="1"/>
</dbReference>
<keyword evidence="3" id="KW-0067">ATP-binding</keyword>
<dbReference type="PANTHER" id="PTHR32071:SF17">
    <property type="entry name" value="TRANSCRIPTIONAL REGULATOR (NTRC FAMILY)"/>
    <property type="match status" value="1"/>
</dbReference>
<dbReference type="InterPro" id="IPR009057">
    <property type="entry name" value="Homeodomain-like_sf"/>
</dbReference>
<evidence type="ECO:0000256" key="4">
    <source>
        <dbReference type="ARBA" id="ARBA00023015"/>
    </source>
</evidence>
<evidence type="ECO:0000256" key="2">
    <source>
        <dbReference type="ARBA" id="ARBA00022741"/>
    </source>
</evidence>
<dbReference type="EMBL" id="UINC01001239">
    <property type="protein sequence ID" value="SUZ75279.1"/>
    <property type="molecule type" value="Genomic_DNA"/>
</dbReference>
<dbReference type="InterPro" id="IPR011006">
    <property type="entry name" value="CheY-like_superfamily"/>
</dbReference>
<dbReference type="InterPro" id="IPR058031">
    <property type="entry name" value="AAA_lid_NorR"/>
</dbReference>
<dbReference type="Gene3D" id="1.10.8.60">
    <property type="match status" value="1"/>
</dbReference>
<dbReference type="Gene3D" id="1.10.10.60">
    <property type="entry name" value="Homeodomain-like"/>
    <property type="match status" value="1"/>
</dbReference>
<evidence type="ECO:0008006" key="9">
    <source>
        <dbReference type="Google" id="ProtNLM"/>
    </source>
</evidence>
<keyword evidence="5" id="KW-0804">Transcription</keyword>
<protein>
    <recommendedName>
        <fullName evidence="9">Response regulatory domain-containing protein</fullName>
    </recommendedName>
</protein>
<keyword evidence="1" id="KW-0597">Phosphoprotein</keyword>
<dbReference type="PANTHER" id="PTHR32071">
    <property type="entry name" value="TRANSCRIPTIONAL REGULATORY PROTEIN"/>
    <property type="match status" value="1"/>
</dbReference>
<evidence type="ECO:0000259" key="6">
    <source>
        <dbReference type="PROSITE" id="PS50045"/>
    </source>
</evidence>
<reference evidence="8" key="1">
    <citation type="submission" date="2018-05" db="EMBL/GenBank/DDBJ databases">
        <authorList>
            <person name="Lanie J.A."/>
            <person name="Ng W.-L."/>
            <person name="Kazmierczak K.M."/>
            <person name="Andrzejewski T.M."/>
            <person name="Davidsen T.M."/>
            <person name="Wayne K.J."/>
            <person name="Tettelin H."/>
            <person name="Glass J.I."/>
            <person name="Rusch D."/>
            <person name="Podicherti R."/>
            <person name="Tsui H.-C.T."/>
            <person name="Winkler M.E."/>
        </authorList>
    </citation>
    <scope>NUCLEOTIDE SEQUENCE</scope>
</reference>
<dbReference type="AlphaFoldDB" id="A0A381QA50"/>
<dbReference type="InterPro" id="IPR002197">
    <property type="entry name" value="HTH_Fis"/>
</dbReference>
<dbReference type="PROSITE" id="PS50110">
    <property type="entry name" value="RESPONSE_REGULATORY"/>
    <property type="match status" value="1"/>
</dbReference>
<dbReference type="PROSITE" id="PS50045">
    <property type="entry name" value="SIGMA54_INTERACT_4"/>
    <property type="match status" value="1"/>
</dbReference>
<sequence>MVVDDEIEIRSIINDILIEEGYKSIVASSAEEARQLLTRHTPDLVFLDIWMPQEDGIVLLKEWSKDKAKDFPVIMISGHATIETAIKATKLGAVDFIEKPISIENLFGAIDKAFSKQKQEEHIDILNYIIQNSKKFSDIFRSTIVDTLKAEVTFLIGEEGTEKEGWAKYLHFKQFNQHSNFYGFQLNLLNIDFKDEEAFKSALTQQINKLSNSGVFFEGLHLLGLPEQTIVKSILRDNKARDLNYYISLNDKELAAEFELTKKEVINIPPLRRYLHDIPELLDLCVQYFTKHEGLAYRRFSLAAQNLLTKYPWPGNLTQLIDMVHALLMRKDKEIINIEEIEETLTLQGPKGNLSIESSIMTLSMKEAKKQFERAFLKRQLELVGGKMSELARRVDMERTNLYRKLQSLGIEYKKKK</sequence>
<dbReference type="GO" id="GO:0043565">
    <property type="term" value="F:sequence-specific DNA binding"/>
    <property type="evidence" value="ECO:0007669"/>
    <property type="project" value="InterPro"/>
</dbReference>
<dbReference type="Gene3D" id="3.40.50.2300">
    <property type="match status" value="1"/>
</dbReference>
<organism evidence="8">
    <name type="scientific">marine metagenome</name>
    <dbReference type="NCBI Taxonomy" id="408172"/>
    <lineage>
        <taxon>unclassified sequences</taxon>
        <taxon>metagenomes</taxon>
        <taxon>ecological metagenomes</taxon>
    </lineage>
</organism>
<keyword evidence="4" id="KW-0805">Transcription regulation</keyword>